<dbReference type="PROSITE" id="PS50878">
    <property type="entry name" value="RT_POL"/>
    <property type="match status" value="1"/>
</dbReference>
<name>A0ABQ7PQJ5_PLUXY</name>
<comment type="similarity">
    <text evidence="1">Belongs to the MIP/aquaporin (TC 1.A.8) family.</text>
</comment>
<evidence type="ECO:0000259" key="2">
    <source>
        <dbReference type="PROSITE" id="PS50878"/>
    </source>
</evidence>
<dbReference type="SUPFAM" id="SSF56672">
    <property type="entry name" value="DNA/RNA polymerases"/>
    <property type="match status" value="1"/>
</dbReference>
<gene>
    <name evidence="3" type="ORF">JYU34_022248</name>
</gene>
<feature type="domain" description="Reverse transcriptase" evidence="2">
    <location>
        <begin position="66"/>
        <end position="324"/>
    </location>
</feature>
<organism evidence="3 4">
    <name type="scientific">Plutella xylostella</name>
    <name type="common">Diamondback moth</name>
    <name type="synonym">Plutella maculipennis</name>
    <dbReference type="NCBI Taxonomy" id="51655"/>
    <lineage>
        <taxon>Eukaryota</taxon>
        <taxon>Metazoa</taxon>
        <taxon>Ecdysozoa</taxon>
        <taxon>Arthropoda</taxon>
        <taxon>Hexapoda</taxon>
        <taxon>Insecta</taxon>
        <taxon>Pterygota</taxon>
        <taxon>Neoptera</taxon>
        <taxon>Endopterygota</taxon>
        <taxon>Lepidoptera</taxon>
        <taxon>Glossata</taxon>
        <taxon>Ditrysia</taxon>
        <taxon>Yponomeutoidea</taxon>
        <taxon>Plutellidae</taxon>
        <taxon>Plutella</taxon>
    </lineage>
</organism>
<keyword evidence="4" id="KW-1185">Reference proteome</keyword>
<protein>
    <recommendedName>
        <fullName evidence="2">Reverse transcriptase domain-containing protein</fullName>
    </recommendedName>
</protein>
<dbReference type="InterPro" id="IPR022357">
    <property type="entry name" value="MIP_CS"/>
</dbReference>
<evidence type="ECO:0000256" key="1">
    <source>
        <dbReference type="ARBA" id="ARBA00006175"/>
    </source>
</evidence>
<dbReference type="PROSITE" id="PS00221">
    <property type="entry name" value="MIP"/>
    <property type="match status" value="1"/>
</dbReference>
<dbReference type="InterPro" id="IPR000477">
    <property type="entry name" value="RT_dom"/>
</dbReference>
<dbReference type="InterPro" id="IPR043502">
    <property type="entry name" value="DNA/RNA_pol_sf"/>
</dbReference>
<dbReference type="PANTHER" id="PTHR47027:SF8">
    <property type="entry name" value="RIBONUCLEASE H"/>
    <property type="match status" value="1"/>
</dbReference>
<dbReference type="Proteomes" id="UP000823941">
    <property type="component" value="Chromosome 31"/>
</dbReference>
<dbReference type="CDD" id="cd01650">
    <property type="entry name" value="RT_nLTR_like"/>
    <property type="match status" value="1"/>
</dbReference>
<comment type="caution">
    <text evidence="3">The sequence shown here is derived from an EMBL/GenBank/DDBJ whole genome shotgun (WGS) entry which is preliminary data.</text>
</comment>
<evidence type="ECO:0000313" key="3">
    <source>
        <dbReference type="EMBL" id="KAG7295251.1"/>
    </source>
</evidence>
<proteinExistence type="inferred from homology"/>
<sequence length="518" mass="59897">MFADVTRGNATTQCEDTGPPILRAEVLKALKRAKTGKSPGPDQIHVEILQLIEEHLVDAVTNFFNCIYETGAMPKDWLVSTFVTLPKKPTAKKCTEYRTISLMSQVLKLFLSIIHERIRVKCDAEISESQFGFRSGLGTREALFSLNVLVQKCRDLQNDVIICFVDYEKAFDRVKHEVLMRRLQEIGIDSRDMRIIQNLYWNQTSTVRVDGDETDLIAICRGVRQGCILSPLLFNLYSEAVICEALEEKESGVKINGQVINNLRYADDTALIASSPEDLQRIVDSVYECSQKAGLSMNLTKTKVMVVSRREHFNPTISIAGTNLERVTKYKYLGTWVTEAWESEPEIKTRIEIARASFTKMKKVLCNKDVNIHLRIRLLQCYIWPVVMYGCEAWTLKETACKKLDAFEMWCFRRMLRISWVHKVTNEEVLRRVGRSRELTLTIKQKKTSYLGHVLRHDRYRLLQVIMMGKVEGKRRVGRRRKSWLRNIREWTGVASVEQLMRLAKNREEYAELTANLQ</sequence>
<dbReference type="EMBL" id="JAHIBW010000031">
    <property type="protein sequence ID" value="KAG7295251.1"/>
    <property type="molecule type" value="Genomic_DNA"/>
</dbReference>
<dbReference type="Pfam" id="PF00078">
    <property type="entry name" value="RVT_1"/>
    <property type="match status" value="1"/>
</dbReference>
<dbReference type="PANTHER" id="PTHR47027">
    <property type="entry name" value="REVERSE TRANSCRIPTASE DOMAIN-CONTAINING PROTEIN"/>
    <property type="match status" value="1"/>
</dbReference>
<evidence type="ECO:0000313" key="4">
    <source>
        <dbReference type="Proteomes" id="UP000823941"/>
    </source>
</evidence>
<accession>A0ABQ7PQJ5</accession>
<reference evidence="3 4" key="1">
    <citation type="submission" date="2021-06" db="EMBL/GenBank/DDBJ databases">
        <title>A haploid diamondback moth (Plutella xylostella L.) genome assembly resolves 31 chromosomes and identifies a diamide resistance mutation.</title>
        <authorList>
            <person name="Ward C.M."/>
            <person name="Perry K.D."/>
            <person name="Baker G."/>
            <person name="Powis K."/>
            <person name="Heckel D.G."/>
            <person name="Baxter S.W."/>
        </authorList>
    </citation>
    <scope>NUCLEOTIDE SEQUENCE [LARGE SCALE GENOMIC DNA]</scope>
    <source>
        <strain evidence="3 4">LV</strain>
        <tissue evidence="3">Single pupa</tissue>
    </source>
</reference>